<feature type="domain" description="Ribosomal RNA small subunit methyltransferase E PUA-like" evidence="14">
    <location>
        <begin position="18"/>
        <end position="64"/>
    </location>
</feature>
<dbReference type="SUPFAM" id="SSF88697">
    <property type="entry name" value="PUA domain-like"/>
    <property type="match status" value="1"/>
</dbReference>
<dbReference type="Pfam" id="PF20260">
    <property type="entry name" value="PUA_4"/>
    <property type="match status" value="1"/>
</dbReference>
<dbReference type="Proteomes" id="UP001199916">
    <property type="component" value="Unassembled WGS sequence"/>
</dbReference>
<dbReference type="CDD" id="cd18084">
    <property type="entry name" value="RsmE-like"/>
    <property type="match status" value="1"/>
</dbReference>
<evidence type="ECO:0000256" key="6">
    <source>
        <dbReference type="ARBA" id="ARBA00022552"/>
    </source>
</evidence>
<proteinExistence type="inferred from homology"/>
<dbReference type="InterPro" id="IPR029026">
    <property type="entry name" value="tRNA_m1G_MTases_N"/>
</dbReference>
<dbReference type="PIRSF" id="PIRSF015601">
    <property type="entry name" value="MTase_slr0722"/>
    <property type="match status" value="1"/>
</dbReference>
<dbReference type="InterPro" id="IPR046886">
    <property type="entry name" value="RsmE_MTase_dom"/>
</dbReference>
<dbReference type="NCBIfam" id="TIGR00046">
    <property type="entry name" value="RsmE family RNA methyltransferase"/>
    <property type="match status" value="1"/>
</dbReference>
<evidence type="ECO:0000256" key="4">
    <source>
        <dbReference type="ARBA" id="ARBA00013673"/>
    </source>
</evidence>
<comment type="similarity">
    <text evidence="2 12">Belongs to the RNA methyltransferase RsmE family.</text>
</comment>
<dbReference type="RefSeq" id="WP_233695298.1">
    <property type="nucleotide sequence ID" value="NZ_JAJNBZ010000001.1"/>
</dbReference>
<evidence type="ECO:0000256" key="11">
    <source>
        <dbReference type="ARBA" id="ARBA00047944"/>
    </source>
</evidence>
<reference evidence="15 16" key="1">
    <citation type="submission" date="2021-11" db="EMBL/GenBank/DDBJ databases">
        <title>Draft genome sequence of Paenibacillus profundus YoMME, a new Gram-positive bacteria with exoelectrogenic properties.</title>
        <authorList>
            <person name="Hubenova Y."/>
            <person name="Hubenova E."/>
            <person name="Manasiev Y."/>
            <person name="Peykov S."/>
            <person name="Mitov M."/>
        </authorList>
    </citation>
    <scope>NUCLEOTIDE SEQUENCE [LARGE SCALE GENOMIC DNA]</scope>
    <source>
        <strain evidence="15 16">YoMME</strain>
    </source>
</reference>
<dbReference type="Gene3D" id="3.40.1280.10">
    <property type="match status" value="1"/>
</dbReference>
<evidence type="ECO:0000256" key="10">
    <source>
        <dbReference type="ARBA" id="ARBA00025699"/>
    </source>
</evidence>
<sequence>MQKYFIAPEQFGEQHIQITGSDAHHIVNVMRAKPGATVIVSDGASREAKAMIERCENGAVEARIVELLAADREPAVLVSVAQSLPKGDKMELIIQKCTEIGAARFIPFVSERTIVQYDQKKEAKRLERWGKIAKEAAEQSHRNRVPAIDSTVSWKALTEHYSEYDLVLLCYEDEVGTLLRDVLEPFHRTFHSKAQQSQQEARILVIIGPEGGFSLREVEAAVEAGARCVSLGRRILRAETAGMAACTCIMYQFGELGGV</sequence>
<evidence type="ECO:0000259" key="14">
    <source>
        <dbReference type="Pfam" id="PF20260"/>
    </source>
</evidence>
<dbReference type="EC" id="2.1.1.193" evidence="3 12"/>
<dbReference type="PANTHER" id="PTHR30027:SF3">
    <property type="entry name" value="16S RRNA (URACIL(1498)-N(3))-METHYLTRANSFERASE"/>
    <property type="match status" value="1"/>
</dbReference>
<keyword evidence="6 12" id="KW-0698">rRNA processing</keyword>
<organism evidence="15 16">
    <name type="scientific">Paenibacillus profundus</name>
    <dbReference type="NCBI Taxonomy" id="1173085"/>
    <lineage>
        <taxon>Bacteria</taxon>
        <taxon>Bacillati</taxon>
        <taxon>Bacillota</taxon>
        <taxon>Bacilli</taxon>
        <taxon>Bacillales</taxon>
        <taxon>Paenibacillaceae</taxon>
        <taxon>Paenibacillus</taxon>
    </lineage>
</organism>
<name>A0ABS8YAF0_9BACL</name>
<evidence type="ECO:0000313" key="16">
    <source>
        <dbReference type="Proteomes" id="UP001199916"/>
    </source>
</evidence>
<evidence type="ECO:0000256" key="1">
    <source>
        <dbReference type="ARBA" id="ARBA00004496"/>
    </source>
</evidence>
<keyword evidence="7 12" id="KW-0489">Methyltransferase</keyword>
<feature type="domain" description="Ribosomal RNA small subunit methyltransferase E methyltransferase" evidence="13">
    <location>
        <begin position="76"/>
        <end position="249"/>
    </location>
</feature>
<evidence type="ECO:0000256" key="2">
    <source>
        <dbReference type="ARBA" id="ARBA00005528"/>
    </source>
</evidence>
<accession>A0ABS8YAF0</accession>
<evidence type="ECO:0000256" key="5">
    <source>
        <dbReference type="ARBA" id="ARBA00022490"/>
    </source>
</evidence>
<dbReference type="NCBIfam" id="NF008692">
    <property type="entry name" value="PRK11713.1-5"/>
    <property type="match status" value="1"/>
</dbReference>
<dbReference type="EMBL" id="JAJNBZ010000001">
    <property type="protein sequence ID" value="MCE5167764.1"/>
    <property type="molecule type" value="Genomic_DNA"/>
</dbReference>
<protein>
    <recommendedName>
        <fullName evidence="4 12">Ribosomal RNA small subunit methyltransferase E</fullName>
        <ecNumber evidence="3 12">2.1.1.193</ecNumber>
    </recommendedName>
</protein>
<keyword evidence="5 12" id="KW-0963">Cytoplasm</keyword>
<dbReference type="GO" id="GO:0008168">
    <property type="term" value="F:methyltransferase activity"/>
    <property type="evidence" value="ECO:0007669"/>
    <property type="project" value="UniProtKB-KW"/>
</dbReference>
<evidence type="ECO:0000259" key="13">
    <source>
        <dbReference type="Pfam" id="PF04452"/>
    </source>
</evidence>
<comment type="subcellular location">
    <subcellularLocation>
        <location evidence="1 12">Cytoplasm</location>
    </subcellularLocation>
</comment>
<keyword evidence="16" id="KW-1185">Reference proteome</keyword>
<dbReference type="InterPro" id="IPR006700">
    <property type="entry name" value="RsmE"/>
</dbReference>
<evidence type="ECO:0000313" key="15">
    <source>
        <dbReference type="EMBL" id="MCE5167764.1"/>
    </source>
</evidence>
<evidence type="ECO:0000256" key="3">
    <source>
        <dbReference type="ARBA" id="ARBA00012328"/>
    </source>
</evidence>
<comment type="function">
    <text evidence="10 12">Specifically methylates the N3 position of the uracil ring of uridine 1498 (m3U1498) in 16S rRNA. Acts on the fully assembled 30S ribosomal subunit.</text>
</comment>
<dbReference type="Pfam" id="PF04452">
    <property type="entry name" value="Methyltrans_RNA"/>
    <property type="match status" value="1"/>
</dbReference>
<dbReference type="Gene3D" id="2.40.240.20">
    <property type="entry name" value="Hypothetical PUA domain-like, domain 1"/>
    <property type="match status" value="1"/>
</dbReference>
<evidence type="ECO:0000256" key="8">
    <source>
        <dbReference type="ARBA" id="ARBA00022679"/>
    </source>
</evidence>
<evidence type="ECO:0000256" key="9">
    <source>
        <dbReference type="ARBA" id="ARBA00022691"/>
    </source>
</evidence>
<evidence type="ECO:0000256" key="7">
    <source>
        <dbReference type="ARBA" id="ARBA00022603"/>
    </source>
</evidence>
<dbReference type="SUPFAM" id="SSF75217">
    <property type="entry name" value="alpha/beta knot"/>
    <property type="match status" value="1"/>
</dbReference>
<dbReference type="PANTHER" id="PTHR30027">
    <property type="entry name" value="RIBOSOMAL RNA SMALL SUBUNIT METHYLTRANSFERASE E"/>
    <property type="match status" value="1"/>
</dbReference>
<dbReference type="InterPro" id="IPR029028">
    <property type="entry name" value="Alpha/beta_knot_MTases"/>
</dbReference>
<gene>
    <name evidence="15" type="ORF">LQV63_00325</name>
</gene>
<keyword evidence="8 12" id="KW-0808">Transferase</keyword>
<comment type="caution">
    <text evidence="15">The sequence shown here is derived from an EMBL/GenBank/DDBJ whole genome shotgun (WGS) entry which is preliminary data.</text>
</comment>
<evidence type="ECO:0000256" key="12">
    <source>
        <dbReference type="PIRNR" id="PIRNR015601"/>
    </source>
</evidence>
<dbReference type="InterPro" id="IPR046887">
    <property type="entry name" value="RsmE_PUA-like"/>
</dbReference>
<dbReference type="InterPro" id="IPR015947">
    <property type="entry name" value="PUA-like_sf"/>
</dbReference>
<dbReference type="GO" id="GO:0032259">
    <property type="term" value="P:methylation"/>
    <property type="evidence" value="ECO:0007669"/>
    <property type="project" value="UniProtKB-KW"/>
</dbReference>
<keyword evidence="9 12" id="KW-0949">S-adenosyl-L-methionine</keyword>
<comment type="catalytic activity">
    <reaction evidence="11 12">
        <text>uridine(1498) in 16S rRNA + S-adenosyl-L-methionine = N(3)-methyluridine(1498) in 16S rRNA + S-adenosyl-L-homocysteine + H(+)</text>
        <dbReference type="Rhea" id="RHEA:42920"/>
        <dbReference type="Rhea" id="RHEA-COMP:10283"/>
        <dbReference type="Rhea" id="RHEA-COMP:10284"/>
        <dbReference type="ChEBI" id="CHEBI:15378"/>
        <dbReference type="ChEBI" id="CHEBI:57856"/>
        <dbReference type="ChEBI" id="CHEBI:59789"/>
        <dbReference type="ChEBI" id="CHEBI:65315"/>
        <dbReference type="ChEBI" id="CHEBI:74502"/>
        <dbReference type="EC" id="2.1.1.193"/>
    </reaction>
</comment>